<dbReference type="EMBL" id="JAGMUU010000004">
    <property type="protein sequence ID" value="KAH7155678.1"/>
    <property type="molecule type" value="Genomic_DNA"/>
</dbReference>
<dbReference type="Proteomes" id="UP000717696">
    <property type="component" value="Unassembled WGS sequence"/>
</dbReference>
<accession>A0A9P9F551</accession>
<keyword evidence="2" id="KW-1185">Reference proteome</keyword>
<gene>
    <name evidence="1" type="ORF">B0J13DRAFT_232193</name>
</gene>
<reference evidence="1" key="1">
    <citation type="journal article" date="2021" name="Nat. Commun.">
        <title>Genetic determinants of endophytism in the Arabidopsis root mycobiome.</title>
        <authorList>
            <person name="Mesny F."/>
            <person name="Miyauchi S."/>
            <person name="Thiergart T."/>
            <person name="Pickel B."/>
            <person name="Atanasova L."/>
            <person name="Karlsson M."/>
            <person name="Huettel B."/>
            <person name="Barry K.W."/>
            <person name="Haridas S."/>
            <person name="Chen C."/>
            <person name="Bauer D."/>
            <person name="Andreopoulos W."/>
            <person name="Pangilinan J."/>
            <person name="LaButti K."/>
            <person name="Riley R."/>
            <person name="Lipzen A."/>
            <person name="Clum A."/>
            <person name="Drula E."/>
            <person name="Henrissat B."/>
            <person name="Kohler A."/>
            <person name="Grigoriev I.V."/>
            <person name="Martin F.M."/>
            <person name="Hacquard S."/>
        </authorList>
    </citation>
    <scope>NUCLEOTIDE SEQUENCE</scope>
    <source>
        <strain evidence="1">MPI-CAGE-AT-0021</strain>
    </source>
</reference>
<evidence type="ECO:0000313" key="2">
    <source>
        <dbReference type="Proteomes" id="UP000717696"/>
    </source>
</evidence>
<comment type="caution">
    <text evidence="1">The sequence shown here is derived from an EMBL/GenBank/DDBJ whole genome shotgun (WGS) entry which is preliminary data.</text>
</comment>
<proteinExistence type="predicted"/>
<evidence type="ECO:0000313" key="1">
    <source>
        <dbReference type="EMBL" id="KAH7155678.1"/>
    </source>
</evidence>
<sequence>MWKVVMVVVISIPTESHEPRDRSPGHAVPELMYSAFRRQLSADNPIRCLHFHVQSLENAPRSHGRQLASTTSLWSQGGLLLWALMRRQRRPNSTHPFDLLTGTVCPQHQRKLNLGCLGQRDRETGYEAKLKVIRFRLVAPQHKAPQDGSESKRHLLRATITPGRATRRCERRCKKASKTEPSWRLKTSAFLRVGP</sequence>
<dbReference type="AlphaFoldDB" id="A0A9P9F551"/>
<protein>
    <submittedName>
        <fullName evidence="1">Uncharacterized protein</fullName>
    </submittedName>
</protein>
<name>A0A9P9F551_9HYPO</name>
<organism evidence="1 2">
    <name type="scientific">Dactylonectria estremocensis</name>
    <dbReference type="NCBI Taxonomy" id="1079267"/>
    <lineage>
        <taxon>Eukaryota</taxon>
        <taxon>Fungi</taxon>
        <taxon>Dikarya</taxon>
        <taxon>Ascomycota</taxon>
        <taxon>Pezizomycotina</taxon>
        <taxon>Sordariomycetes</taxon>
        <taxon>Hypocreomycetidae</taxon>
        <taxon>Hypocreales</taxon>
        <taxon>Nectriaceae</taxon>
        <taxon>Dactylonectria</taxon>
    </lineage>
</organism>